<evidence type="ECO:0000313" key="3">
    <source>
        <dbReference type="Proteomes" id="UP000023152"/>
    </source>
</evidence>
<feature type="region of interest" description="Disordered" evidence="1">
    <location>
        <begin position="52"/>
        <end position="75"/>
    </location>
</feature>
<sequence>VSNPLEFFFFFKKKKKNYYLCLLQTKINRALAFVHQAHPDQPFHMVRQKKLKIKKKTSQNTNKKQKKIAKTRKKPKKINEITNPQIENDANGETILSPIIVSIPTLEDIPYFVKCSELVDILPSNIADVDMQQENILPISDNPNETENENEEFVSPFSGDVKITNSTFKSLALNFEINDYPKVK</sequence>
<organism evidence="2 3">
    <name type="scientific">Reticulomyxa filosa</name>
    <dbReference type="NCBI Taxonomy" id="46433"/>
    <lineage>
        <taxon>Eukaryota</taxon>
        <taxon>Sar</taxon>
        <taxon>Rhizaria</taxon>
        <taxon>Retaria</taxon>
        <taxon>Foraminifera</taxon>
        <taxon>Monothalamids</taxon>
        <taxon>Reticulomyxidae</taxon>
        <taxon>Reticulomyxa</taxon>
    </lineage>
</organism>
<proteinExistence type="predicted"/>
<evidence type="ECO:0000256" key="1">
    <source>
        <dbReference type="SAM" id="MobiDB-lite"/>
    </source>
</evidence>
<dbReference type="EMBL" id="ASPP01025033">
    <property type="protein sequence ID" value="ETO08410.1"/>
    <property type="molecule type" value="Genomic_DNA"/>
</dbReference>
<evidence type="ECO:0000313" key="2">
    <source>
        <dbReference type="EMBL" id="ETO08410.1"/>
    </source>
</evidence>
<feature type="non-terminal residue" evidence="2">
    <location>
        <position position="1"/>
    </location>
</feature>
<keyword evidence="3" id="KW-1185">Reference proteome</keyword>
<protein>
    <submittedName>
        <fullName evidence="2">Uncharacterized protein</fullName>
    </submittedName>
</protein>
<reference evidence="2 3" key="1">
    <citation type="journal article" date="2013" name="Curr. Biol.">
        <title>The Genome of the Foraminiferan Reticulomyxa filosa.</title>
        <authorList>
            <person name="Glockner G."/>
            <person name="Hulsmann N."/>
            <person name="Schleicher M."/>
            <person name="Noegel A.A."/>
            <person name="Eichinger L."/>
            <person name="Gallinger C."/>
            <person name="Pawlowski J."/>
            <person name="Sierra R."/>
            <person name="Euteneuer U."/>
            <person name="Pillet L."/>
            <person name="Moustafa A."/>
            <person name="Platzer M."/>
            <person name="Groth M."/>
            <person name="Szafranski K."/>
            <person name="Schliwa M."/>
        </authorList>
    </citation>
    <scope>NUCLEOTIDE SEQUENCE [LARGE SCALE GENOMIC DNA]</scope>
</reference>
<accession>X6M5W8</accession>
<gene>
    <name evidence="2" type="ORF">RFI_28977</name>
</gene>
<comment type="caution">
    <text evidence="2">The sequence shown here is derived from an EMBL/GenBank/DDBJ whole genome shotgun (WGS) entry which is preliminary data.</text>
</comment>
<dbReference type="Proteomes" id="UP000023152">
    <property type="component" value="Unassembled WGS sequence"/>
</dbReference>
<name>X6M5W8_RETFI</name>
<dbReference type="AlphaFoldDB" id="X6M5W8"/>